<dbReference type="Pfam" id="PF01315">
    <property type="entry name" value="Ald_Xan_dh_C"/>
    <property type="match status" value="1"/>
</dbReference>
<dbReference type="InterPro" id="IPR046867">
    <property type="entry name" value="AldOxase/xan_DH_MoCoBD2"/>
</dbReference>
<dbReference type="SMART" id="SM01008">
    <property type="entry name" value="Ald_Xan_dh_C"/>
    <property type="match status" value="1"/>
</dbReference>
<evidence type="ECO:0000259" key="3">
    <source>
        <dbReference type="SMART" id="SM01008"/>
    </source>
</evidence>
<dbReference type="Gene3D" id="3.90.1170.50">
    <property type="entry name" value="Aldehyde oxidase/xanthine dehydrogenase, a/b hammerhead"/>
    <property type="match status" value="1"/>
</dbReference>
<dbReference type="GO" id="GO:0016491">
    <property type="term" value="F:oxidoreductase activity"/>
    <property type="evidence" value="ECO:0007669"/>
    <property type="project" value="UniProtKB-KW"/>
</dbReference>
<dbReference type="Pfam" id="PF20256">
    <property type="entry name" value="MoCoBD_2"/>
    <property type="match status" value="1"/>
</dbReference>
<dbReference type="InterPro" id="IPR016208">
    <property type="entry name" value="Ald_Oxase/xanthine_DH-like"/>
</dbReference>
<sequence>MAEIGKPINRIDGRLKVTGAAKYAAEFNQPQMAYAFPVRSTIANGTIRKLDTSQAQASPGVISILTHENAPRLKPFSREQLRTLGTNVGEDLVVLQDIRVHYFGQFIACVVAETYEQARHAANLVEAEYAEEKPKIDLSEELPNGLRPEKKAYGPEAQLNTGKAAEPLRAAPIKFEQIYKTSYETHNPMEPNGSVAWWDGADKLTIQESTQGVLTERAVIAYYFDLKPENVRVVSRFTGGGFGNKAFPWTSNVLAVMAAKVAKRPVKLVITRQMMQTNVGRRGETVQTVALGAEKNGRLTVMRHHNETYAKLTNFFEPSGETSEILYNTPLREITYKVAELNLGAPTYMRAPGESPGSFAAESAMDELAYELKIDPINLRVMNHTTVHPQKKLPFSSEYLKECYRTGAAKFGWARRKIEPRQVRNGRYLVGYGMAAATYPGERGTATVRIQMTADGGVKVLCATHDIGTGTYTILAQTAADALGVPIGKITVEIGDSNLPPAPLSSGARTAATVGPAVQAAGEALRRDLLHLTLAGKQSKLNGKKADEIDFSNAKFFVRSDASKTDSYIDIMRRNDRTMMESCMTTVPDAAKSPSESCLIAPTSREENKNEEKYAFHSFGAQFAEVWVDEDLGTIRVKRITSVQDVGRIMNEKTARSQIIGGVIFGIGSALMEESQFDKRWANPVTRTLADYHVPVNLDVTEIDVHFIGKPDPRISPIGARGVGEIGIVGISAAIANAVFNATGKRLRDLPFTPDKLI</sequence>
<proteinExistence type="predicted"/>
<dbReference type="Pfam" id="PF02738">
    <property type="entry name" value="MoCoBD_1"/>
    <property type="match status" value="1"/>
</dbReference>
<dbReference type="InterPro" id="IPR000674">
    <property type="entry name" value="Ald_Oxase/Xan_DH_a/b"/>
</dbReference>
<keyword evidence="1" id="KW-0500">Molybdenum</keyword>
<dbReference type="SUPFAM" id="SSF56003">
    <property type="entry name" value="Molybdenum cofactor-binding domain"/>
    <property type="match status" value="1"/>
</dbReference>
<evidence type="ECO:0000313" key="4">
    <source>
        <dbReference type="EMBL" id="CAA9414276.1"/>
    </source>
</evidence>
<dbReference type="GO" id="GO:0005506">
    <property type="term" value="F:iron ion binding"/>
    <property type="evidence" value="ECO:0007669"/>
    <property type="project" value="InterPro"/>
</dbReference>
<gene>
    <name evidence="4" type="ORF">AVDCRST_MAG74-2500</name>
</gene>
<accession>A0A6J4PFG3</accession>
<dbReference type="PANTHER" id="PTHR11908">
    <property type="entry name" value="XANTHINE DEHYDROGENASE"/>
    <property type="match status" value="1"/>
</dbReference>
<evidence type="ECO:0000256" key="1">
    <source>
        <dbReference type="ARBA" id="ARBA00022505"/>
    </source>
</evidence>
<dbReference type="AlphaFoldDB" id="A0A6J4PFG3"/>
<feature type="domain" description="Aldehyde oxidase/xanthine dehydrogenase a/b hammerhead" evidence="3">
    <location>
        <begin position="18"/>
        <end position="133"/>
    </location>
</feature>
<name>A0A6J4PFG3_9BACT</name>
<organism evidence="4">
    <name type="scientific">uncultured Pyrinomonadaceae bacterium</name>
    <dbReference type="NCBI Taxonomy" id="2283094"/>
    <lineage>
        <taxon>Bacteria</taxon>
        <taxon>Pseudomonadati</taxon>
        <taxon>Acidobacteriota</taxon>
        <taxon>Blastocatellia</taxon>
        <taxon>Blastocatellales</taxon>
        <taxon>Pyrinomonadaceae</taxon>
        <taxon>environmental samples</taxon>
    </lineage>
</organism>
<keyword evidence="2" id="KW-0560">Oxidoreductase</keyword>
<dbReference type="SUPFAM" id="SSF54665">
    <property type="entry name" value="CO dehydrogenase molybdoprotein N-domain-like"/>
    <property type="match status" value="1"/>
</dbReference>
<dbReference type="Gene3D" id="3.30.365.10">
    <property type="entry name" value="Aldehyde oxidase/xanthine dehydrogenase, molybdopterin binding domain"/>
    <property type="match status" value="4"/>
</dbReference>
<dbReference type="InterPro" id="IPR036856">
    <property type="entry name" value="Ald_Oxase/Xan_DH_a/b_sf"/>
</dbReference>
<dbReference type="InterPro" id="IPR008274">
    <property type="entry name" value="AldOxase/xan_DH_MoCoBD1"/>
</dbReference>
<reference evidence="4" key="1">
    <citation type="submission" date="2020-02" db="EMBL/GenBank/DDBJ databases">
        <authorList>
            <person name="Meier V. D."/>
        </authorList>
    </citation>
    <scope>NUCLEOTIDE SEQUENCE</scope>
    <source>
        <strain evidence="4">AVDCRST_MAG74</strain>
    </source>
</reference>
<dbReference type="EMBL" id="CADCUR010000230">
    <property type="protein sequence ID" value="CAA9414276.1"/>
    <property type="molecule type" value="Genomic_DNA"/>
</dbReference>
<evidence type="ECO:0000256" key="2">
    <source>
        <dbReference type="ARBA" id="ARBA00023002"/>
    </source>
</evidence>
<dbReference type="PANTHER" id="PTHR11908:SF132">
    <property type="entry name" value="ALDEHYDE OXIDASE 1-RELATED"/>
    <property type="match status" value="1"/>
</dbReference>
<dbReference type="InterPro" id="IPR037165">
    <property type="entry name" value="AldOxase/xan_DH_Mopterin-bd_sf"/>
</dbReference>
<protein>
    <submittedName>
        <fullName evidence="4">Periplasmic aromatic aldehyde oxidoreductase, molybdenum binding subunit YagR</fullName>
    </submittedName>
</protein>